<dbReference type="AlphaFoldDB" id="A0A0D3HDJ0"/>
<dbReference type="PaxDb" id="65489-OBART10G09580.1"/>
<proteinExistence type="predicted"/>
<evidence type="ECO:0000313" key="2">
    <source>
        <dbReference type="Proteomes" id="UP000026960"/>
    </source>
</evidence>
<protein>
    <submittedName>
        <fullName evidence="1">Uncharacterized protein</fullName>
    </submittedName>
</protein>
<dbReference type="Proteomes" id="UP000026960">
    <property type="component" value="Chromosome 10"/>
</dbReference>
<accession>A0A0D3HDJ0</accession>
<dbReference type="EnsemblPlants" id="OBART10G09580.1">
    <property type="protein sequence ID" value="OBART10G09580.1"/>
    <property type="gene ID" value="OBART10G09580"/>
</dbReference>
<evidence type="ECO:0000313" key="1">
    <source>
        <dbReference type="EnsemblPlants" id="OBART10G09580.1"/>
    </source>
</evidence>
<name>A0A0D3HDJ0_9ORYZ</name>
<reference evidence="1" key="1">
    <citation type="journal article" date="2009" name="Rice">
        <title>De Novo Next Generation Sequencing of Plant Genomes.</title>
        <authorList>
            <person name="Rounsley S."/>
            <person name="Marri P.R."/>
            <person name="Yu Y."/>
            <person name="He R."/>
            <person name="Sisneros N."/>
            <person name="Goicoechea J.L."/>
            <person name="Lee S.J."/>
            <person name="Angelova A."/>
            <person name="Kudrna D."/>
            <person name="Luo M."/>
            <person name="Affourtit J."/>
            <person name="Desany B."/>
            <person name="Knight J."/>
            <person name="Niazi F."/>
            <person name="Egholm M."/>
            <person name="Wing R.A."/>
        </authorList>
    </citation>
    <scope>NUCLEOTIDE SEQUENCE [LARGE SCALE GENOMIC DNA]</scope>
    <source>
        <strain evidence="1">cv. IRGC 105608</strain>
    </source>
</reference>
<sequence>NADGAWAVVVTRADLEVATAIDLGAEGARRAFSLAVPENTGVIRVTSLLPALAPGTDVGCPWPIRQALQEPRSAGIISEL</sequence>
<dbReference type="HOGENOM" id="CLU_2597142_0_0_1"/>
<dbReference type="Gramene" id="OBART10G09580.1">
    <property type="protein sequence ID" value="OBART10G09580.1"/>
    <property type="gene ID" value="OBART10G09580"/>
</dbReference>
<organism evidence="1">
    <name type="scientific">Oryza barthii</name>
    <dbReference type="NCBI Taxonomy" id="65489"/>
    <lineage>
        <taxon>Eukaryota</taxon>
        <taxon>Viridiplantae</taxon>
        <taxon>Streptophyta</taxon>
        <taxon>Embryophyta</taxon>
        <taxon>Tracheophyta</taxon>
        <taxon>Spermatophyta</taxon>
        <taxon>Magnoliopsida</taxon>
        <taxon>Liliopsida</taxon>
        <taxon>Poales</taxon>
        <taxon>Poaceae</taxon>
        <taxon>BOP clade</taxon>
        <taxon>Oryzoideae</taxon>
        <taxon>Oryzeae</taxon>
        <taxon>Oryzinae</taxon>
        <taxon>Oryza</taxon>
    </lineage>
</organism>
<reference evidence="1" key="2">
    <citation type="submission" date="2015-03" db="UniProtKB">
        <authorList>
            <consortium name="EnsemblPlants"/>
        </authorList>
    </citation>
    <scope>IDENTIFICATION</scope>
</reference>
<keyword evidence="2" id="KW-1185">Reference proteome</keyword>